<organism evidence="3">
    <name type="scientific">Caenorhabditis brenneri</name>
    <name type="common">Nematode worm</name>
    <dbReference type="NCBI Taxonomy" id="135651"/>
    <lineage>
        <taxon>Eukaryota</taxon>
        <taxon>Metazoa</taxon>
        <taxon>Ecdysozoa</taxon>
        <taxon>Nematoda</taxon>
        <taxon>Chromadorea</taxon>
        <taxon>Rhabditida</taxon>
        <taxon>Rhabditina</taxon>
        <taxon>Rhabditomorpha</taxon>
        <taxon>Rhabditoidea</taxon>
        <taxon>Rhabditidae</taxon>
        <taxon>Peloderinae</taxon>
        <taxon>Caenorhabditis</taxon>
    </lineage>
</organism>
<proteinExistence type="predicted"/>
<evidence type="ECO:0000313" key="2">
    <source>
        <dbReference type="EMBL" id="EGT32440.1"/>
    </source>
</evidence>
<keyword evidence="3" id="KW-1185">Reference proteome</keyword>
<dbReference type="HOGENOM" id="CLU_669447_0_0_1"/>
<protein>
    <submittedName>
        <fullName evidence="2">Uncharacterized protein</fullName>
    </submittedName>
</protein>
<evidence type="ECO:0000313" key="3">
    <source>
        <dbReference type="Proteomes" id="UP000008068"/>
    </source>
</evidence>
<evidence type="ECO:0000256" key="1">
    <source>
        <dbReference type="SAM" id="Phobius"/>
    </source>
</evidence>
<dbReference type="Proteomes" id="UP000008068">
    <property type="component" value="Unassembled WGS sequence"/>
</dbReference>
<gene>
    <name evidence="2" type="ORF">CAEBREN_10488</name>
</gene>
<name>G0MJP5_CAEBE</name>
<accession>G0MJP5</accession>
<keyword evidence="1" id="KW-1133">Transmembrane helix</keyword>
<feature type="transmembrane region" description="Helical" evidence="1">
    <location>
        <begin position="90"/>
        <end position="112"/>
    </location>
</feature>
<dbReference type="EMBL" id="GL379797">
    <property type="protein sequence ID" value="EGT32440.1"/>
    <property type="molecule type" value="Genomic_DNA"/>
</dbReference>
<dbReference type="AlphaFoldDB" id="G0MJP5"/>
<keyword evidence="1" id="KW-0472">Membrane</keyword>
<feature type="transmembrane region" description="Helical" evidence="1">
    <location>
        <begin position="204"/>
        <end position="227"/>
    </location>
</feature>
<sequence>MNLENTTESLRDQLVKFMAEEREEKRREKEANEFAPKFFVGFWLVIIGIAMNLENTTECICDQLMKFVAEQMEEKRMKEERRESNEWPEIIIVGFLVIVDLTLLGLLLPTLWHSWKSRRAGPVTRTPKTPISKENLLEDSRNELKRAKVYYDPQSNDANFCTRKLKEIMRTMNLETSTQSLCNKLKVIVAKQAKEKRMKENTFITLYLMAFGLAILAALICLLVKLWRLCKSRCAGRVTRIPKTPISKENLLEFNRKEISRARFYYDLKSYRSNCCTKKLEKIWKVVFNLEPPSLLISFTRGISIGMDEQCSFGEVHNSYKNVQLTIQKSQKRK</sequence>
<reference evidence="3" key="1">
    <citation type="submission" date="2011-07" db="EMBL/GenBank/DDBJ databases">
        <authorList>
            <consortium name="Caenorhabditis brenneri Sequencing and Analysis Consortium"/>
            <person name="Wilson R.K."/>
        </authorList>
    </citation>
    <scope>NUCLEOTIDE SEQUENCE [LARGE SCALE GENOMIC DNA]</scope>
    <source>
        <strain evidence="3">PB2801</strain>
    </source>
</reference>
<dbReference type="InParanoid" id="G0MJP5"/>
<keyword evidence="1" id="KW-0812">Transmembrane</keyword>